<feature type="compositionally biased region" description="Polar residues" evidence="1">
    <location>
        <begin position="134"/>
        <end position="144"/>
    </location>
</feature>
<keyword evidence="4" id="KW-1185">Reference proteome</keyword>
<comment type="caution">
    <text evidence="3">The sequence shown here is derived from an EMBL/GenBank/DDBJ whole genome shotgun (WGS) entry which is preliminary data.</text>
</comment>
<dbReference type="InterPro" id="IPR021777">
    <property type="entry name" value="SANBR_BTB"/>
</dbReference>
<dbReference type="Pfam" id="PF11822">
    <property type="entry name" value="BTB_SANBR"/>
    <property type="match status" value="1"/>
</dbReference>
<dbReference type="Proteomes" id="UP000193642">
    <property type="component" value="Unassembled WGS sequence"/>
</dbReference>
<gene>
    <name evidence="3" type="ORF">BCR33DRAFT_847674</name>
</gene>
<dbReference type="Gene3D" id="3.30.710.10">
    <property type="entry name" value="Potassium Channel Kv1.1, Chain A"/>
    <property type="match status" value="1"/>
</dbReference>
<name>A0A1Y2CPN3_9FUNG</name>
<dbReference type="PANTHER" id="PTHR20946">
    <property type="entry name" value="SANT AND BTB DOMAIN REGULATOR OF CLASS SWITCH RECOMBINATION"/>
    <property type="match status" value="1"/>
</dbReference>
<evidence type="ECO:0000256" key="1">
    <source>
        <dbReference type="SAM" id="MobiDB-lite"/>
    </source>
</evidence>
<evidence type="ECO:0000259" key="2">
    <source>
        <dbReference type="Pfam" id="PF11822"/>
    </source>
</evidence>
<dbReference type="InterPro" id="IPR011333">
    <property type="entry name" value="SKP1/BTB/POZ_sf"/>
</dbReference>
<sequence>MKFFSYLADKASTTNQIDIDVHCDIEVFEWLMMFITRQRPALEPRSVVSILISSNFLQMASLQDICLEYIHDHINEIIKVPIDMNCICKSLLVRLAKLFSLSELNEIVDPKDKLISKLHMHKVTEILTQPKSVMKSSPERTITPKTHYVSPPSQISQPIMGEEDELPIVFRKCKHCYSIYPKHEEANLKCDEGVLAINFRGEINSTHERLENFNFNEWIVDLLSEGIGWKGVLWRVWGLVYHADCVACKKRFPFSEYPKCRRHIENVVYPHGVNSSDTGSDTQRGKYLCCGEAMYRFNPFRASKGCSMTPHVLDESVKSSKLFHIFESHMDLISPPMSHCLNLESNSETPDTIQTINNVRCFRILGAWNEEIYNTPSFFNRKPMTYPIGFNKQTPYEYRSIQVVPSNLTVYMQREEGG</sequence>
<dbReference type="InterPro" id="IPR045902">
    <property type="entry name" value="SANBR-like"/>
</dbReference>
<accession>A0A1Y2CPN3</accession>
<feature type="region of interest" description="Disordered" evidence="1">
    <location>
        <begin position="134"/>
        <end position="154"/>
    </location>
</feature>
<proteinExistence type="predicted"/>
<dbReference type="AlphaFoldDB" id="A0A1Y2CPN3"/>
<feature type="domain" description="SANT and BTB" evidence="2">
    <location>
        <begin position="9"/>
        <end position="67"/>
    </location>
</feature>
<organism evidence="3 4">
    <name type="scientific">Rhizoclosmatium globosum</name>
    <dbReference type="NCBI Taxonomy" id="329046"/>
    <lineage>
        <taxon>Eukaryota</taxon>
        <taxon>Fungi</taxon>
        <taxon>Fungi incertae sedis</taxon>
        <taxon>Chytridiomycota</taxon>
        <taxon>Chytridiomycota incertae sedis</taxon>
        <taxon>Chytridiomycetes</taxon>
        <taxon>Chytridiales</taxon>
        <taxon>Chytriomycetaceae</taxon>
        <taxon>Rhizoclosmatium</taxon>
    </lineage>
</organism>
<dbReference type="OrthoDB" id="550012at2759"/>
<protein>
    <recommendedName>
        <fullName evidence="2">SANT and BTB domain-containing protein</fullName>
    </recommendedName>
</protein>
<evidence type="ECO:0000313" key="4">
    <source>
        <dbReference type="Proteomes" id="UP000193642"/>
    </source>
</evidence>
<dbReference type="STRING" id="329046.A0A1Y2CPN3"/>
<dbReference type="PANTHER" id="PTHR20946:SF0">
    <property type="entry name" value="SANT AND BTB DOMAIN REGULATOR OF CLASS SWITCH RECOMBINATION"/>
    <property type="match status" value="1"/>
</dbReference>
<evidence type="ECO:0000313" key="3">
    <source>
        <dbReference type="EMBL" id="ORY48990.1"/>
    </source>
</evidence>
<dbReference type="EMBL" id="MCGO01000010">
    <property type="protein sequence ID" value="ORY48990.1"/>
    <property type="molecule type" value="Genomic_DNA"/>
</dbReference>
<reference evidence="3 4" key="1">
    <citation type="submission" date="2016-07" db="EMBL/GenBank/DDBJ databases">
        <title>Pervasive Adenine N6-methylation of Active Genes in Fungi.</title>
        <authorList>
            <consortium name="DOE Joint Genome Institute"/>
            <person name="Mondo S.J."/>
            <person name="Dannebaum R.O."/>
            <person name="Kuo R.C."/>
            <person name="Labutti K."/>
            <person name="Haridas S."/>
            <person name="Kuo A."/>
            <person name="Salamov A."/>
            <person name="Ahrendt S.R."/>
            <person name="Lipzen A."/>
            <person name="Sullivan W."/>
            <person name="Andreopoulos W.B."/>
            <person name="Clum A."/>
            <person name="Lindquist E."/>
            <person name="Daum C."/>
            <person name="Ramamoorthy G.K."/>
            <person name="Gryganskyi A."/>
            <person name="Culley D."/>
            <person name="Magnuson J.K."/>
            <person name="James T.Y."/>
            <person name="O'Malley M.A."/>
            <person name="Stajich J.E."/>
            <person name="Spatafora J.W."/>
            <person name="Visel A."/>
            <person name="Grigoriev I.V."/>
        </authorList>
    </citation>
    <scope>NUCLEOTIDE SEQUENCE [LARGE SCALE GENOMIC DNA]</scope>
    <source>
        <strain evidence="3 4">JEL800</strain>
    </source>
</reference>